<evidence type="ECO:0000313" key="5">
    <source>
        <dbReference type="EMBL" id="NLT79491.1"/>
    </source>
</evidence>
<keyword evidence="3 4" id="KW-0732">Signal</keyword>
<reference evidence="5" key="2">
    <citation type="submission" date="2020-01" db="EMBL/GenBank/DDBJ databases">
        <authorList>
            <person name="Campanaro S."/>
        </authorList>
    </citation>
    <scope>NUCLEOTIDE SEQUENCE</scope>
    <source>
        <strain evidence="5">AS01afH2WH_6</strain>
    </source>
</reference>
<dbReference type="AlphaFoldDB" id="A0A971ICQ3"/>
<organism evidence="5 6">
    <name type="scientific">Bifidobacterium crudilactis</name>
    <dbReference type="NCBI Taxonomy" id="327277"/>
    <lineage>
        <taxon>Bacteria</taxon>
        <taxon>Bacillati</taxon>
        <taxon>Actinomycetota</taxon>
        <taxon>Actinomycetes</taxon>
        <taxon>Bifidobacteriales</taxon>
        <taxon>Bifidobacteriaceae</taxon>
        <taxon>Bifidobacterium</taxon>
    </lineage>
</organism>
<accession>A0A971ICQ3</accession>
<comment type="caution">
    <text evidence="5">The sequence shown here is derived from an EMBL/GenBank/DDBJ whole genome shotgun (WGS) entry which is preliminary data.</text>
</comment>
<evidence type="ECO:0000256" key="4">
    <source>
        <dbReference type="SAM" id="SignalP"/>
    </source>
</evidence>
<evidence type="ECO:0000256" key="3">
    <source>
        <dbReference type="ARBA" id="ARBA00022729"/>
    </source>
</evidence>
<evidence type="ECO:0000256" key="2">
    <source>
        <dbReference type="ARBA" id="ARBA00022448"/>
    </source>
</evidence>
<evidence type="ECO:0000313" key="6">
    <source>
        <dbReference type="Proteomes" id="UP000767327"/>
    </source>
</evidence>
<dbReference type="Gene3D" id="3.40.190.10">
    <property type="entry name" value="Periplasmic binding protein-like II"/>
    <property type="match status" value="1"/>
</dbReference>
<dbReference type="PANTHER" id="PTHR30061">
    <property type="entry name" value="MALTOSE-BINDING PERIPLASMIC PROTEIN"/>
    <property type="match status" value="1"/>
</dbReference>
<dbReference type="RefSeq" id="WP_273173340.1">
    <property type="nucleotide sequence ID" value="NZ_JAAXZR010000018.1"/>
</dbReference>
<sequence length="466" mass="51757">MNLKRCVAACVATLSIISLAACGGGSGESSGVTDTKSDKGLEVLGENVKYDPNHLVNGGKPISVDYWTWGDKSTDPVISLIKDYEKIYPNVKINVVTVTWDDYWTKLPLALKGKNGPALFNVHNSQDALLRPYLANYDIPIKDLEADYTNVNTHEVDGKVAYIDSVINTGNIYYNKTMWKQAGPTDSDIPKTWDQLVAVAKKLTKFDGSKMVQAGFNINGDSTYDALWQGLNYQKGELMFNKAGTKGNYDNAVTKENLQFLKDLYDKDKVGATNFGDDATQSFGNGQTAMVYRWGWMEGTMKEKYPDVDYGVFATPTFTEDTPFAYDRYNGESTAGINKNQSEEQQKVAQDFVKYMLANDDFQRYAVQALNSFPAKKSMQNDEQILSNPVMAAIKPRIDRLIWPGPAPSTMETSPKQAFQNVFQNGTSISKAVSDAQTQIDKDMKSGSFTSVESKYAFYDEAAARQ</sequence>
<keyword evidence="2" id="KW-0813">Transport</keyword>
<dbReference type="Proteomes" id="UP000767327">
    <property type="component" value="Unassembled WGS sequence"/>
</dbReference>
<dbReference type="EMBL" id="JAAXZR010000018">
    <property type="protein sequence ID" value="NLT79491.1"/>
    <property type="molecule type" value="Genomic_DNA"/>
</dbReference>
<dbReference type="PROSITE" id="PS51257">
    <property type="entry name" value="PROKAR_LIPOPROTEIN"/>
    <property type="match status" value="1"/>
</dbReference>
<protein>
    <submittedName>
        <fullName evidence="5">Extracellular solute-binding protein</fullName>
    </submittedName>
</protein>
<dbReference type="GO" id="GO:0042956">
    <property type="term" value="P:maltodextrin transmembrane transport"/>
    <property type="evidence" value="ECO:0007669"/>
    <property type="project" value="TreeGrafter"/>
</dbReference>
<dbReference type="SUPFAM" id="SSF53850">
    <property type="entry name" value="Periplasmic binding protein-like II"/>
    <property type="match status" value="1"/>
</dbReference>
<proteinExistence type="inferred from homology"/>
<evidence type="ECO:0000256" key="1">
    <source>
        <dbReference type="ARBA" id="ARBA00008520"/>
    </source>
</evidence>
<dbReference type="Pfam" id="PF13416">
    <property type="entry name" value="SBP_bac_8"/>
    <property type="match status" value="1"/>
</dbReference>
<feature type="signal peptide" evidence="4">
    <location>
        <begin position="1"/>
        <end position="20"/>
    </location>
</feature>
<feature type="chain" id="PRO_5038144644" evidence="4">
    <location>
        <begin position="21"/>
        <end position="466"/>
    </location>
</feature>
<dbReference type="GO" id="GO:0055052">
    <property type="term" value="C:ATP-binding cassette (ABC) transporter complex, substrate-binding subunit-containing"/>
    <property type="evidence" value="ECO:0007669"/>
    <property type="project" value="TreeGrafter"/>
</dbReference>
<name>A0A971ICQ3_9BIFI</name>
<dbReference type="InterPro" id="IPR006059">
    <property type="entry name" value="SBP"/>
</dbReference>
<dbReference type="PANTHER" id="PTHR30061:SF50">
    <property type="entry name" value="MALTOSE_MALTODEXTRIN-BINDING PERIPLASMIC PROTEIN"/>
    <property type="match status" value="1"/>
</dbReference>
<dbReference type="GO" id="GO:0015768">
    <property type="term" value="P:maltose transport"/>
    <property type="evidence" value="ECO:0007669"/>
    <property type="project" value="TreeGrafter"/>
</dbReference>
<gene>
    <name evidence="5" type="ORF">GXW98_04290</name>
</gene>
<dbReference type="GO" id="GO:1901982">
    <property type="term" value="F:maltose binding"/>
    <property type="evidence" value="ECO:0007669"/>
    <property type="project" value="TreeGrafter"/>
</dbReference>
<reference evidence="5" key="1">
    <citation type="journal article" date="2020" name="Biotechnol. Biofuels">
        <title>New insights from the biogas microbiome by comprehensive genome-resolved metagenomics of nearly 1600 species originating from multiple anaerobic digesters.</title>
        <authorList>
            <person name="Campanaro S."/>
            <person name="Treu L."/>
            <person name="Rodriguez-R L.M."/>
            <person name="Kovalovszki A."/>
            <person name="Ziels R.M."/>
            <person name="Maus I."/>
            <person name="Zhu X."/>
            <person name="Kougias P.G."/>
            <person name="Basile A."/>
            <person name="Luo G."/>
            <person name="Schluter A."/>
            <person name="Konstantinidis K.T."/>
            <person name="Angelidaki I."/>
        </authorList>
    </citation>
    <scope>NUCLEOTIDE SEQUENCE</scope>
    <source>
        <strain evidence="5">AS01afH2WH_6</strain>
    </source>
</reference>
<comment type="similarity">
    <text evidence="1">Belongs to the bacterial solute-binding protein 1 family.</text>
</comment>